<evidence type="ECO:0000313" key="1">
    <source>
        <dbReference type="EMBL" id="AOM13833.1"/>
    </source>
</evidence>
<reference evidence="1 2" key="1">
    <citation type="submission" date="2016-02" db="EMBL/GenBank/DDBJ databases">
        <title>Comparative analysis of three nematocidal Bacillus thuringiensis strains.</title>
        <authorList>
            <person name="Hollensteiner J."/>
            <person name="Kloesener M."/>
            <person name="Bunk B."/>
            <person name="Sproeer C."/>
            <person name="Rosenstiel P."/>
            <person name="Schulte-Iserlohe R."/>
            <person name="Schulenburg H."/>
            <person name="Liesegang H."/>
        </authorList>
    </citation>
    <scope>NUCLEOTIDE SEQUENCE [LARGE SCALE GENOMIC DNA]</scope>
    <source>
        <strain evidence="1 2">Bt18247</strain>
    </source>
</reference>
<sequence>MLTETSNIKVVLPAWVYTGEKTERDRDRMAHRYIERIPTWYAGYRIVRIENGFAICERTEGRR</sequence>
<protein>
    <submittedName>
        <fullName evidence="1">Uncharacterized protein</fullName>
    </submittedName>
</protein>
<proteinExistence type="predicted"/>
<organism evidence="1 2">
    <name type="scientific">Bacillus thuringiensis Bt18247</name>
    <dbReference type="NCBI Taxonomy" id="1423143"/>
    <lineage>
        <taxon>Bacteria</taxon>
        <taxon>Bacillati</taxon>
        <taxon>Bacillota</taxon>
        <taxon>Bacilli</taxon>
        <taxon>Bacillales</taxon>
        <taxon>Bacillaceae</taxon>
        <taxon>Bacillus</taxon>
        <taxon>Bacillus cereus group</taxon>
    </lineage>
</organism>
<accession>A0A9W3XBL8</accession>
<dbReference type="Proteomes" id="UP000192743">
    <property type="component" value="Chromosome"/>
</dbReference>
<dbReference type="RefSeq" id="WP_069356491.1">
    <property type="nucleotide sequence ID" value="NZ_CP015250.1"/>
</dbReference>
<gene>
    <name evidence="1" type="ORF">BTI247_54970</name>
</gene>
<name>A0A9W3XBL8_BACTU</name>
<evidence type="ECO:0000313" key="2">
    <source>
        <dbReference type="Proteomes" id="UP000192743"/>
    </source>
</evidence>
<dbReference type="AlphaFoldDB" id="A0A9W3XBL8"/>
<dbReference type="EMBL" id="CP015250">
    <property type="protein sequence ID" value="AOM13833.1"/>
    <property type="molecule type" value="Genomic_DNA"/>
</dbReference>